<feature type="transmembrane region" description="Helical" evidence="1">
    <location>
        <begin position="12"/>
        <end position="32"/>
    </location>
</feature>
<feature type="transmembrane region" description="Helical" evidence="1">
    <location>
        <begin position="325"/>
        <end position="347"/>
    </location>
</feature>
<keyword evidence="1" id="KW-0472">Membrane</keyword>
<dbReference type="RefSeq" id="WP_157175958.1">
    <property type="nucleotide sequence ID" value="NZ_BMJP01000003.1"/>
</dbReference>
<sequence length="399" mass="43681">MRPDADRIITLDVLRGLAVMGILLMNIGGFALPEGAYFNPHAVALHGPADRSIWIAQFVLVDGKLRNIFSLLFGAGILLVIDRAIAAGRDEGVVHIRRMAVLALFGLAHFYLLWWGDILFQYAVLGTLAMFVADRRPAALVRLALLCLLLHAILSATSLFGLASLRANPADWSTIAPQIGAVDRPAIAAEIHRMHGTYPALLHHRVTVDLGLPFAMLIGNGLETLGMMLFGMAGLRSGFLTGVWPRQRYRQVALVGYAMAIPVMLLLAYWAIRSGFDPVVNLGVTTVWSLPFRPLLALAHVALAVLIAGDGAVRTRIAAVGRAAFTNYLGTSLMMTTLFYGYGLGLFGRLDRLQLLAVVVATWAIMLLWSKAWLDRYRHGPLEWVWRTLAGTYHRPGSD</sequence>
<evidence type="ECO:0000313" key="4">
    <source>
        <dbReference type="Proteomes" id="UP000546701"/>
    </source>
</evidence>
<feature type="transmembrane region" description="Helical" evidence="1">
    <location>
        <begin position="140"/>
        <end position="163"/>
    </location>
</feature>
<evidence type="ECO:0000259" key="2">
    <source>
        <dbReference type="Pfam" id="PF04235"/>
    </source>
</evidence>
<feature type="transmembrane region" description="Helical" evidence="1">
    <location>
        <begin position="252"/>
        <end position="272"/>
    </location>
</feature>
<dbReference type="InterPro" id="IPR052529">
    <property type="entry name" value="Bact_Transport_Assoc"/>
</dbReference>
<feature type="domain" description="DUF418" evidence="2">
    <location>
        <begin position="236"/>
        <end position="390"/>
    </location>
</feature>
<feature type="transmembrane region" description="Helical" evidence="1">
    <location>
        <begin position="210"/>
        <end position="231"/>
    </location>
</feature>
<dbReference type="EMBL" id="JACIJR010000005">
    <property type="protein sequence ID" value="MBB5729907.1"/>
    <property type="molecule type" value="Genomic_DNA"/>
</dbReference>
<dbReference type="InterPro" id="IPR007349">
    <property type="entry name" value="DUF418"/>
</dbReference>
<proteinExistence type="predicted"/>
<keyword evidence="1" id="KW-0812">Transmembrane</keyword>
<keyword evidence="4" id="KW-1185">Reference proteome</keyword>
<dbReference type="Proteomes" id="UP000546701">
    <property type="component" value="Unassembled WGS sequence"/>
</dbReference>
<feature type="transmembrane region" description="Helical" evidence="1">
    <location>
        <begin position="353"/>
        <end position="374"/>
    </location>
</feature>
<dbReference type="AlphaFoldDB" id="A0A7W9BTM9"/>
<name>A0A7W9BTM9_9SPHN</name>
<protein>
    <recommendedName>
        <fullName evidence="2">DUF418 domain-containing protein</fullName>
    </recommendedName>
</protein>
<dbReference type="PANTHER" id="PTHR30590:SF2">
    <property type="entry name" value="INNER MEMBRANE PROTEIN"/>
    <property type="match status" value="1"/>
</dbReference>
<organism evidence="3 4">
    <name type="scientific">Sphingomonas prati</name>
    <dbReference type="NCBI Taxonomy" id="1843237"/>
    <lineage>
        <taxon>Bacteria</taxon>
        <taxon>Pseudomonadati</taxon>
        <taxon>Pseudomonadota</taxon>
        <taxon>Alphaproteobacteria</taxon>
        <taxon>Sphingomonadales</taxon>
        <taxon>Sphingomonadaceae</taxon>
        <taxon>Sphingomonas</taxon>
    </lineage>
</organism>
<gene>
    <name evidence="3" type="ORF">FHS99_002403</name>
</gene>
<feature type="transmembrane region" description="Helical" evidence="1">
    <location>
        <begin position="118"/>
        <end position="133"/>
    </location>
</feature>
<keyword evidence="1" id="KW-1133">Transmembrane helix</keyword>
<dbReference type="Pfam" id="PF04235">
    <property type="entry name" value="DUF418"/>
    <property type="match status" value="1"/>
</dbReference>
<comment type="caution">
    <text evidence="3">The sequence shown here is derived from an EMBL/GenBank/DDBJ whole genome shotgun (WGS) entry which is preliminary data.</text>
</comment>
<feature type="transmembrane region" description="Helical" evidence="1">
    <location>
        <begin position="292"/>
        <end position="313"/>
    </location>
</feature>
<accession>A0A7W9BTM9</accession>
<dbReference type="PANTHER" id="PTHR30590">
    <property type="entry name" value="INNER MEMBRANE PROTEIN"/>
    <property type="match status" value="1"/>
</dbReference>
<evidence type="ECO:0000313" key="3">
    <source>
        <dbReference type="EMBL" id="MBB5729907.1"/>
    </source>
</evidence>
<dbReference type="OrthoDB" id="9807744at2"/>
<reference evidence="3 4" key="1">
    <citation type="submission" date="2020-08" db="EMBL/GenBank/DDBJ databases">
        <title>Genomic Encyclopedia of Type Strains, Phase IV (KMG-IV): sequencing the most valuable type-strain genomes for metagenomic binning, comparative biology and taxonomic classification.</title>
        <authorList>
            <person name="Goeker M."/>
        </authorList>
    </citation>
    <scope>NUCLEOTIDE SEQUENCE [LARGE SCALE GENOMIC DNA]</scope>
    <source>
        <strain evidence="3 4">DSM 103336</strain>
    </source>
</reference>
<evidence type="ECO:0000256" key="1">
    <source>
        <dbReference type="SAM" id="Phobius"/>
    </source>
</evidence>